<feature type="compositionally biased region" description="Basic and acidic residues" evidence="1">
    <location>
        <begin position="20"/>
        <end position="29"/>
    </location>
</feature>
<dbReference type="EMBL" id="KV428027">
    <property type="protein sequence ID" value="KZT40872.1"/>
    <property type="molecule type" value="Genomic_DNA"/>
</dbReference>
<sequence length="60" mass="7180">MRGRMYSVLRQVRHRLVAQTEHREVGEEEKGNDDDSDGKYRSEQSQREKLVEDEEQDGTW</sequence>
<feature type="compositionally biased region" description="Acidic residues" evidence="1">
    <location>
        <begin position="51"/>
        <end position="60"/>
    </location>
</feature>
<keyword evidence="3" id="KW-1185">Reference proteome</keyword>
<dbReference type="AlphaFoldDB" id="A0A166FPH7"/>
<proteinExistence type="predicted"/>
<dbReference type="Proteomes" id="UP000076798">
    <property type="component" value="Unassembled WGS sequence"/>
</dbReference>
<evidence type="ECO:0000256" key="1">
    <source>
        <dbReference type="SAM" id="MobiDB-lite"/>
    </source>
</evidence>
<organism evidence="2 3">
    <name type="scientific">Sistotremastrum suecicum HHB10207 ss-3</name>
    <dbReference type="NCBI Taxonomy" id="1314776"/>
    <lineage>
        <taxon>Eukaryota</taxon>
        <taxon>Fungi</taxon>
        <taxon>Dikarya</taxon>
        <taxon>Basidiomycota</taxon>
        <taxon>Agaricomycotina</taxon>
        <taxon>Agaricomycetes</taxon>
        <taxon>Sistotremastrales</taxon>
        <taxon>Sistotremastraceae</taxon>
        <taxon>Sistotremastrum</taxon>
    </lineage>
</organism>
<feature type="compositionally biased region" description="Basic and acidic residues" evidence="1">
    <location>
        <begin position="37"/>
        <end position="50"/>
    </location>
</feature>
<feature type="region of interest" description="Disordered" evidence="1">
    <location>
        <begin position="17"/>
        <end position="60"/>
    </location>
</feature>
<reference evidence="2 3" key="1">
    <citation type="journal article" date="2016" name="Mol. Biol. Evol.">
        <title>Comparative Genomics of Early-Diverging Mushroom-Forming Fungi Provides Insights into the Origins of Lignocellulose Decay Capabilities.</title>
        <authorList>
            <person name="Nagy L.G."/>
            <person name="Riley R."/>
            <person name="Tritt A."/>
            <person name="Adam C."/>
            <person name="Daum C."/>
            <person name="Floudas D."/>
            <person name="Sun H."/>
            <person name="Yadav J.S."/>
            <person name="Pangilinan J."/>
            <person name="Larsson K.H."/>
            <person name="Matsuura K."/>
            <person name="Barry K."/>
            <person name="Labutti K."/>
            <person name="Kuo R."/>
            <person name="Ohm R.A."/>
            <person name="Bhattacharya S.S."/>
            <person name="Shirouzu T."/>
            <person name="Yoshinaga Y."/>
            <person name="Martin F.M."/>
            <person name="Grigoriev I.V."/>
            <person name="Hibbett D.S."/>
        </authorList>
    </citation>
    <scope>NUCLEOTIDE SEQUENCE [LARGE SCALE GENOMIC DNA]</scope>
    <source>
        <strain evidence="2 3">HHB10207 ss-3</strain>
    </source>
</reference>
<accession>A0A166FPH7</accession>
<evidence type="ECO:0000313" key="2">
    <source>
        <dbReference type="EMBL" id="KZT40872.1"/>
    </source>
</evidence>
<protein>
    <submittedName>
        <fullName evidence="2">Uncharacterized protein</fullName>
    </submittedName>
</protein>
<evidence type="ECO:0000313" key="3">
    <source>
        <dbReference type="Proteomes" id="UP000076798"/>
    </source>
</evidence>
<gene>
    <name evidence="2" type="ORF">SISSUDRAFT_1043612</name>
</gene>
<name>A0A166FPH7_9AGAM</name>